<evidence type="ECO:0008006" key="3">
    <source>
        <dbReference type="Google" id="ProtNLM"/>
    </source>
</evidence>
<proteinExistence type="predicted"/>
<gene>
    <name evidence="1" type="ORF">DFP72DRAFT_1046708</name>
</gene>
<protein>
    <recommendedName>
        <fullName evidence="3">F-box domain-containing protein</fullName>
    </recommendedName>
</protein>
<keyword evidence="2" id="KW-1185">Reference proteome</keyword>
<dbReference type="Proteomes" id="UP000521943">
    <property type="component" value="Unassembled WGS sequence"/>
</dbReference>
<dbReference type="AlphaFoldDB" id="A0A8H6HU35"/>
<evidence type="ECO:0000313" key="1">
    <source>
        <dbReference type="EMBL" id="KAF6753234.1"/>
    </source>
</evidence>
<dbReference type="EMBL" id="JACGCI010000040">
    <property type="protein sequence ID" value="KAF6753234.1"/>
    <property type="molecule type" value="Genomic_DNA"/>
</dbReference>
<dbReference type="OrthoDB" id="3354475at2759"/>
<reference evidence="1 2" key="1">
    <citation type="submission" date="2020-07" db="EMBL/GenBank/DDBJ databases">
        <title>Comparative genomics of pyrophilous fungi reveals a link between fire events and developmental genes.</title>
        <authorList>
            <consortium name="DOE Joint Genome Institute"/>
            <person name="Steindorff A.S."/>
            <person name="Carver A."/>
            <person name="Calhoun S."/>
            <person name="Stillman K."/>
            <person name="Liu H."/>
            <person name="Lipzen A."/>
            <person name="Pangilinan J."/>
            <person name="Labutti K."/>
            <person name="Bruns T.D."/>
            <person name="Grigoriev I.V."/>
        </authorList>
    </citation>
    <scope>NUCLEOTIDE SEQUENCE [LARGE SCALE GENOMIC DNA]</scope>
    <source>
        <strain evidence="1 2">CBS 144469</strain>
    </source>
</reference>
<comment type="caution">
    <text evidence="1">The sequence shown here is derived from an EMBL/GenBank/DDBJ whole genome shotgun (WGS) entry which is preliminary data.</text>
</comment>
<accession>A0A8H6HU35</accession>
<sequence length="544" mass="61515">MHRCLRIPEVVREICGLLQRRGALSMALTFRQFLEPGLDKIWADIDSFDPLIACMPEDLWKVEERGEGFLFEKPTRTYSLSRALRPSDIERYLRFYAHRIRIFSIIGFSGYKWIAIDALQALQVMTNWEPGVLSPQLREIGWEAPDDIGSLIGEDWANHFPPCMSLFWGPSLSCLRIAFEPGYAHPLYATINQATALVTTRLKQLYVIAEGDEQRLLDEYLRTFPWPHLEYLRACSISSSTLLYLATLPCLNSLELTDVRGIPLPLVYSETTDSATITSEGRFSNLKTLALESDELQQITALLQHVAPTSPLQVLGCVSLNYVLPRDARNAIESVRLHANPNTLRSLLLRDGYDEFEGSGLPVEEPIDLDPDASIDITSLLAFKHLTSVQVLFKETVLVNPELISHIPLAWPGLTLLELCPQIPNTRMPLVDHTHFLDLLRGCKSLLYLGLRFDATKIRGAEVDRGAPFALRGLRVGDSPILSPSRVLSFLESNVPGLARPVRYVTDGGLKSVYEERWEKLVESRAETWKEDLDAPWSYYYTSE</sequence>
<organism evidence="1 2">
    <name type="scientific">Ephemerocybe angulata</name>
    <dbReference type="NCBI Taxonomy" id="980116"/>
    <lineage>
        <taxon>Eukaryota</taxon>
        <taxon>Fungi</taxon>
        <taxon>Dikarya</taxon>
        <taxon>Basidiomycota</taxon>
        <taxon>Agaricomycotina</taxon>
        <taxon>Agaricomycetes</taxon>
        <taxon>Agaricomycetidae</taxon>
        <taxon>Agaricales</taxon>
        <taxon>Agaricineae</taxon>
        <taxon>Psathyrellaceae</taxon>
        <taxon>Ephemerocybe</taxon>
    </lineage>
</organism>
<evidence type="ECO:0000313" key="2">
    <source>
        <dbReference type="Proteomes" id="UP000521943"/>
    </source>
</evidence>
<name>A0A8H6HU35_9AGAR</name>